<dbReference type="AlphaFoldDB" id="A0A3N0V9T8"/>
<dbReference type="InterPro" id="IPR030489">
    <property type="entry name" value="TR_Rrf2-type_CS"/>
</dbReference>
<dbReference type="PROSITE" id="PS51197">
    <property type="entry name" value="HTH_RRF2_2"/>
    <property type="match status" value="1"/>
</dbReference>
<proteinExistence type="predicted"/>
<dbReference type="InterPro" id="IPR000944">
    <property type="entry name" value="Tscrpt_reg_Rrf2"/>
</dbReference>
<protein>
    <submittedName>
        <fullName evidence="1">SUF system Fe-S cluster assembly regulator</fullName>
    </submittedName>
</protein>
<evidence type="ECO:0000313" key="2">
    <source>
        <dbReference type="Proteomes" id="UP000282106"/>
    </source>
</evidence>
<dbReference type="PROSITE" id="PS01332">
    <property type="entry name" value="HTH_RRF2_1"/>
    <property type="match status" value="1"/>
</dbReference>
<gene>
    <name evidence="1" type="ORF">ED208_10025</name>
</gene>
<dbReference type="InterPro" id="IPR036390">
    <property type="entry name" value="WH_DNA-bd_sf"/>
</dbReference>
<dbReference type="FunCoup" id="A0A3N0V9T8">
    <property type="interactions" value="229"/>
</dbReference>
<evidence type="ECO:0000313" key="1">
    <source>
        <dbReference type="EMBL" id="ROH89469.1"/>
    </source>
</evidence>
<dbReference type="GO" id="GO:0003700">
    <property type="term" value="F:DNA-binding transcription factor activity"/>
    <property type="evidence" value="ECO:0007669"/>
    <property type="project" value="TreeGrafter"/>
</dbReference>
<dbReference type="GO" id="GO:0005829">
    <property type="term" value="C:cytosol"/>
    <property type="evidence" value="ECO:0007669"/>
    <property type="project" value="TreeGrafter"/>
</dbReference>
<name>A0A3N0V9T8_9GAMM</name>
<organism evidence="1 2">
    <name type="scientific">Stagnimonas aquatica</name>
    <dbReference type="NCBI Taxonomy" id="2689987"/>
    <lineage>
        <taxon>Bacteria</taxon>
        <taxon>Pseudomonadati</taxon>
        <taxon>Pseudomonadota</taxon>
        <taxon>Gammaproteobacteria</taxon>
        <taxon>Nevskiales</taxon>
        <taxon>Nevskiaceae</taxon>
        <taxon>Stagnimonas</taxon>
    </lineage>
</organism>
<dbReference type="Gene3D" id="1.10.10.10">
    <property type="entry name" value="Winged helix-like DNA-binding domain superfamily/Winged helix DNA-binding domain"/>
    <property type="match status" value="1"/>
</dbReference>
<dbReference type="SUPFAM" id="SSF46785">
    <property type="entry name" value="Winged helix' DNA-binding domain"/>
    <property type="match status" value="1"/>
</dbReference>
<dbReference type="RefSeq" id="WP_123211766.1">
    <property type="nucleotide sequence ID" value="NZ_RJVO01000004.1"/>
</dbReference>
<dbReference type="InterPro" id="IPR036388">
    <property type="entry name" value="WH-like_DNA-bd_sf"/>
</dbReference>
<dbReference type="Proteomes" id="UP000282106">
    <property type="component" value="Unassembled WGS sequence"/>
</dbReference>
<accession>A0A3N0V9T8</accession>
<dbReference type="PANTHER" id="PTHR33221">
    <property type="entry name" value="WINGED HELIX-TURN-HELIX TRANSCRIPTIONAL REGULATOR, RRF2 FAMILY"/>
    <property type="match status" value="1"/>
</dbReference>
<sequence length="171" mass="17837">MLKLGKLTDYATVLLAAMAAEPERLHAALELSGRTSVAAPTVAKLLKQLQKGGLVQSARGAHGGYRLARAPGLVTVADVIRALEGPIAVTDCAVHDGGCAIEVGCAARAPFRLINAAVTQALEAVTLADMAASLSATPRRPAEVPLTEVPILFHPANSRPTSQVRAHVRRR</sequence>
<reference evidence="1 2" key="1">
    <citation type="submission" date="2018-10" db="EMBL/GenBank/DDBJ databases">
        <authorList>
            <person name="Chen W.-M."/>
        </authorList>
    </citation>
    <scope>NUCLEOTIDE SEQUENCE [LARGE SCALE GENOMIC DNA]</scope>
    <source>
        <strain evidence="1 2">THS-13</strain>
    </source>
</reference>
<dbReference type="NCBIfam" id="TIGR00738">
    <property type="entry name" value="rrf2_super"/>
    <property type="match status" value="1"/>
</dbReference>
<dbReference type="InterPro" id="IPR014290">
    <property type="entry name" value="SUF_FeS_clus_asmbl_reg"/>
</dbReference>
<keyword evidence="2" id="KW-1185">Reference proteome</keyword>
<dbReference type="NCBIfam" id="TIGR02944">
    <property type="entry name" value="suf_reg_Xantho"/>
    <property type="match status" value="1"/>
</dbReference>
<dbReference type="InParanoid" id="A0A3N0V9T8"/>
<dbReference type="EMBL" id="RJVO01000004">
    <property type="protein sequence ID" value="ROH89469.1"/>
    <property type="molecule type" value="Genomic_DNA"/>
</dbReference>
<dbReference type="PANTHER" id="PTHR33221:SF2">
    <property type="entry name" value="TRANSCRIPTIONAL REGULATOR"/>
    <property type="match status" value="1"/>
</dbReference>
<dbReference type="Pfam" id="PF02082">
    <property type="entry name" value="Rrf2"/>
    <property type="match status" value="1"/>
</dbReference>
<comment type="caution">
    <text evidence="1">The sequence shown here is derived from an EMBL/GenBank/DDBJ whole genome shotgun (WGS) entry which is preliminary data.</text>
</comment>